<dbReference type="Pfam" id="PF00271">
    <property type="entry name" value="Helicase_C"/>
    <property type="match status" value="1"/>
</dbReference>
<proteinExistence type="predicted"/>
<dbReference type="SMART" id="SM00490">
    <property type="entry name" value="HELICc"/>
    <property type="match status" value="1"/>
</dbReference>
<evidence type="ECO:0000313" key="6">
    <source>
        <dbReference type="Proteomes" id="UP000306918"/>
    </source>
</evidence>
<name>A0A4S8I321_9BACT</name>
<dbReference type="Pfam" id="PF00270">
    <property type="entry name" value="DEAD"/>
    <property type="match status" value="1"/>
</dbReference>
<dbReference type="Gene3D" id="3.40.50.300">
    <property type="entry name" value="P-loop containing nucleotide triphosphate hydrolases"/>
    <property type="match status" value="2"/>
</dbReference>
<dbReference type="InterPro" id="IPR014001">
    <property type="entry name" value="Helicase_ATP-bd"/>
</dbReference>
<dbReference type="PANTHER" id="PTHR47957">
    <property type="entry name" value="ATP-DEPENDENT HELICASE HRQ1"/>
    <property type="match status" value="1"/>
</dbReference>
<evidence type="ECO:0000259" key="4">
    <source>
        <dbReference type="PROSITE" id="PS51194"/>
    </source>
</evidence>
<evidence type="ECO:0000256" key="2">
    <source>
        <dbReference type="ARBA" id="ARBA00022840"/>
    </source>
</evidence>
<dbReference type="Proteomes" id="UP000306918">
    <property type="component" value="Unassembled WGS sequence"/>
</dbReference>
<dbReference type="GO" id="GO:0003676">
    <property type="term" value="F:nucleic acid binding"/>
    <property type="evidence" value="ECO:0007669"/>
    <property type="project" value="InterPro"/>
</dbReference>
<dbReference type="GO" id="GO:0043138">
    <property type="term" value="F:3'-5' DNA helicase activity"/>
    <property type="evidence" value="ECO:0007669"/>
    <property type="project" value="TreeGrafter"/>
</dbReference>
<keyword evidence="6" id="KW-1185">Reference proteome</keyword>
<gene>
    <name evidence="5" type="ORF">FAM09_03740</name>
</gene>
<keyword evidence="5" id="KW-0378">Hydrolase</keyword>
<protein>
    <submittedName>
        <fullName evidence="5">DEAD/DEAH box helicase</fullName>
    </submittedName>
</protein>
<evidence type="ECO:0000313" key="5">
    <source>
        <dbReference type="EMBL" id="THU41234.1"/>
    </source>
</evidence>
<dbReference type="GO" id="GO:0036297">
    <property type="term" value="P:interstrand cross-link repair"/>
    <property type="evidence" value="ECO:0007669"/>
    <property type="project" value="TreeGrafter"/>
</dbReference>
<sequence>MKDPIGSFETIKENFIRYVETAFGTKFNGLERERYALLNYDKVLYRKPWIEPLPDYVSSNKRIDDLTIEDLGNALNENQARTFRGLAKTGLFPESGKLYLHQAEMLKEALRGNNCIITSGTGSGKTESFLLPLFAQLAKEFTNWQQPHAKPSTVNTWWKDRADGGLTTTQIVNVSNFTLSDAVRQRQHEKRKAGVRALILYPMNALVEDQMSRLRKALDSDDTRQWLNSSANGNAIYFGRYNGSSPVAGELKKIKDDGTLAINTKKVDELKEHLQQIEIDSNRVAEYIHSTGKTGSEAKDLRSFFQRLDGAEMRSRFDMQVAPPDILITNYSMLSIMLMRDIDKGIFDETRQWLACEDLPENQREVEKQDRIFHLIIDELHLYRGTQGTEVAYLLKLVLNRLGLHPHHTQLRILASSASLETGDEDSKNFVCDFFGVSQAHFDQKFKLIEGRNNPVTAFPENEGKLPVSPFKKIAIQFSAAKGNMADVDFIAACEIAATELATAFGLTQTGNGISKLLTLITDPLFKLKERLYSPCDNYKAVCSIKANGDDATGKYFAETLFEEIDNKEDLQNALRGLLITRAMLDEAEFKAIADEIPDERKLPRFRFHYFFRNIEGVWASVKPDDIDNTAFSDGERTMGKLYSTTRINSERGNRVLELLYCDNCGTTLFGGSRLVTRNESGNHSFELLPISPNIEGIPEKTPAKLVEKRSYQEYAVFWPCGNQQFTRHDSEPGISANFWRQATTGSFQQTDYEANWIPASLNCISGDIDFSHDKANIDSIHWIKGYYFTITQNNSIRDIAFPDANGNIDTRETHRALPNVCPCCGVNHQKRRQDWNKRKTSSIRGFRTGFAKTTQIFAKELMYQLPSNEEERKLVVFSDSREDAAQIADGIERNHFTDLMREILVNELHTNLLLRSKIVNAFDSGDIAKQTEFRQKSETIFDEIEYLFDKSIYTGTNTNRLREKQDSISKLNEFRSLIVNVREMVHISNSLNLAPIIKRFSELGINPGGNGISIQSWLHDGRFIPWYELIDFEREEWKVGIGDTFIEEIRTGNYAGLAAIFFGSLFYSFESSALGYVSINPELRIITDQAATVAIARDEFLQIINSTIRILGDKYKHNKVDDPNPFNFTSYRELPGQVKKYIRAVAARLSKQENEIGEAVYTTLSASGLLTGDTGIQIENLFIKVAQATDPVWKSTRGSRPHLHFSAGVCTYSVTPLQTRPGGVCDDIWGENYLSYNAIKEQRPPIRLHCEELTGQTDDQFERQRHFRNIILPDEGVSQVKRIDLLSVTTTLEVGVDIGSLQAVMLGNMPPQRFNYQQRVGRAGRRGQAYSVILTFCRGRSHDEFYFASPKKITGDSPPTPFLTMGQERIFKRLLAKEILRRAYIGEGIDVSADEKSSVHGEFGNIGDVQMNWTVYKSQIIHWITTSRSQIEETIDALITPQLLFRKNDFINWIADTTTANGLIGKAQSIIDNDEIATTDVSEKLAEGGILPMFGMPTTVRNLYHGINEDLEPLSIDRAQSMAIYEFAPGAQKTKDKAIHQVIGFTSDIIKTRINGNETVTNTRKLPFSLNRWFVRCRACGFFETYSEERKTELENQSQFDSCPNCGEINPDKYQRPVKLKSPRAYRTNLSSGSDSKDESELLLSRPPIFAEKINDPANPEQNQVINNADLTISDKDVTWRVNTNSDRYFTGKLYNVNNRFPFNSATGFWFNDQWLLNDFAVNSNGNGYSIFIQTNAAGVEEQIALASSKKTEIFRIAPASVPLELDLNMFSRETDVPHIKAQSNGVRSGYYSAAFLLQRILADKLDVDPTEIEIADISMKTLDDGTDRRISEIILTDELPNGSGFVRYLYNDFQNILSETMNPSDPNNYLGKIHSDTHYGKCKDACYDCLKVYRNMNYHSLLDWKLGLAMMRILSDSTFVCGADGNFAPYLELHDWLDFATELRNNFAQSFGFTHLTEINDLPIIRFGRNQKNIIMIVHPFWDLRNIREANWLAEIKAEIDEHASSRNGIVSIIDTFNLHRRPGWCYEKLVSR</sequence>
<dbReference type="GO" id="GO:0006289">
    <property type="term" value="P:nucleotide-excision repair"/>
    <property type="evidence" value="ECO:0007669"/>
    <property type="project" value="TreeGrafter"/>
</dbReference>
<feature type="domain" description="Helicase ATP-binding" evidence="3">
    <location>
        <begin position="106"/>
        <end position="438"/>
    </location>
</feature>
<dbReference type="PANTHER" id="PTHR47957:SF3">
    <property type="entry name" value="ATP-DEPENDENT HELICASE HRQ1"/>
    <property type="match status" value="1"/>
</dbReference>
<dbReference type="RefSeq" id="WP_136575724.1">
    <property type="nucleotide sequence ID" value="NZ_STFF01000001.1"/>
</dbReference>
<keyword evidence="1" id="KW-0547">Nucleotide-binding</keyword>
<keyword evidence="2" id="KW-0067">ATP-binding</keyword>
<dbReference type="PROSITE" id="PS51194">
    <property type="entry name" value="HELICASE_CTER"/>
    <property type="match status" value="1"/>
</dbReference>
<dbReference type="EMBL" id="STFF01000001">
    <property type="protein sequence ID" value="THU41234.1"/>
    <property type="molecule type" value="Genomic_DNA"/>
</dbReference>
<evidence type="ECO:0000256" key="1">
    <source>
        <dbReference type="ARBA" id="ARBA00022741"/>
    </source>
</evidence>
<organism evidence="5 6">
    <name type="scientific">Niastella caeni</name>
    <dbReference type="NCBI Taxonomy" id="2569763"/>
    <lineage>
        <taxon>Bacteria</taxon>
        <taxon>Pseudomonadati</taxon>
        <taxon>Bacteroidota</taxon>
        <taxon>Chitinophagia</taxon>
        <taxon>Chitinophagales</taxon>
        <taxon>Chitinophagaceae</taxon>
        <taxon>Niastella</taxon>
    </lineage>
</organism>
<evidence type="ECO:0000259" key="3">
    <source>
        <dbReference type="PROSITE" id="PS51192"/>
    </source>
</evidence>
<accession>A0A4S8I321</accession>
<feature type="domain" description="Helicase C-terminal" evidence="4">
    <location>
        <begin position="1178"/>
        <end position="1398"/>
    </location>
</feature>
<comment type="caution">
    <text evidence="5">The sequence shown here is derived from an EMBL/GenBank/DDBJ whole genome shotgun (WGS) entry which is preliminary data.</text>
</comment>
<dbReference type="GO" id="GO:0005524">
    <property type="term" value="F:ATP binding"/>
    <property type="evidence" value="ECO:0007669"/>
    <property type="project" value="UniProtKB-KW"/>
</dbReference>
<dbReference type="InterPro" id="IPR011545">
    <property type="entry name" value="DEAD/DEAH_box_helicase_dom"/>
</dbReference>
<dbReference type="SMART" id="SM00487">
    <property type="entry name" value="DEXDc"/>
    <property type="match status" value="1"/>
</dbReference>
<keyword evidence="5" id="KW-0347">Helicase</keyword>
<dbReference type="PROSITE" id="PS51192">
    <property type="entry name" value="HELICASE_ATP_BIND_1"/>
    <property type="match status" value="1"/>
</dbReference>
<dbReference type="OrthoDB" id="9815222at2"/>
<reference evidence="5 6" key="1">
    <citation type="submission" date="2019-04" db="EMBL/GenBank/DDBJ databases">
        <title>Niastella caeni sp. nov., isolated from activated sludge.</title>
        <authorList>
            <person name="Sheng M."/>
        </authorList>
    </citation>
    <scope>NUCLEOTIDE SEQUENCE [LARGE SCALE GENOMIC DNA]</scope>
    <source>
        <strain evidence="5 6">HX-2-15</strain>
    </source>
</reference>
<dbReference type="InterPro" id="IPR001650">
    <property type="entry name" value="Helicase_C-like"/>
</dbReference>
<dbReference type="InterPro" id="IPR027417">
    <property type="entry name" value="P-loop_NTPase"/>
</dbReference>
<dbReference type="SUPFAM" id="SSF52540">
    <property type="entry name" value="P-loop containing nucleoside triphosphate hydrolases"/>
    <property type="match status" value="2"/>
</dbReference>